<keyword evidence="1 9" id="KW-0329">Glyoxylate bypass</keyword>
<reference evidence="14 15" key="1">
    <citation type="submission" date="2016-10" db="EMBL/GenBank/DDBJ databases">
        <authorList>
            <person name="de Groot N.N."/>
        </authorList>
    </citation>
    <scope>NUCLEOTIDE SEQUENCE [LARGE SCALE GENOMIC DNA]</scope>
    <source>
        <strain evidence="14 15">LMG 18387</strain>
    </source>
</reference>
<name>A0A1G8ISZ7_9GAMM</name>
<feature type="site" description="Critical for catalysis" evidence="10">
    <location>
        <position position="421"/>
    </location>
</feature>
<evidence type="ECO:0000256" key="7">
    <source>
        <dbReference type="ARBA" id="ARBA00023554"/>
    </source>
</evidence>
<evidence type="ECO:0000256" key="8">
    <source>
        <dbReference type="ARBA" id="ARBA00046318"/>
    </source>
</evidence>
<keyword evidence="5 9" id="KW-0521">NADP</keyword>
<gene>
    <name evidence="14" type="ORF">SAMN05216588_11350</name>
</gene>
<feature type="binding site" evidence="13">
    <location>
        <begin position="83"/>
        <end position="88"/>
    </location>
    <ligand>
        <name>NADP(+)</name>
        <dbReference type="ChEBI" id="CHEBI:58349"/>
    </ligand>
</feature>
<feature type="binding site" evidence="12">
    <location>
        <position position="351"/>
    </location>
    <ligand>
        <name>Mg(2+)</name>
        <dbReference type="ChEBI" id="CHEBI:18420"/>
    </ligand>
</feature>
<comment type="similarity">
    <text evidence="8 9">Belongs to the monomeric-type IDH family.</text>
</comment>
<dbReference type="InterPro" id="IPR004436">
    <property type="entry name" value="Isocitrate_DH_NADP_mono"/>
</dbReference>
<evidence type="ECO:0000256" key="2">
    <source>
        <dbReference type="ARBA" id="ARBA00022532"/>
    </source>
</evidence>
<feature type="binding site" evidence="11">
    <location>
        <position position="548"/>
    </location>
    <ligand>
        <name>D-threo-isocitrate</name>
        <dbReference type="ChEBI" id="CHEBI:15562"/>
    </ligand>
</feature>
<feature type="binding site" evidence="12">
    <location>
        <position position="549"/>
    </location>
    <ligand>
        <name>Mg(2+)</name>
        <dbReference type="ChEBI" id="CHEBI:18420"/>
    </ligand>
</feature>
<evidence type="ECO:0000313" key="15">
    <source>
        <dbReference type="Proteomes" id="UP000198606"/>
    </source>
</evidence>
<evidence type="ECO:0000256" key="13">
    <source>
        <dbReference type="PIRSR" id="PIRSR009407-4"/>
    </source>
</evidence>
<dbReference type="EMBL" id="FNDG01000013">
    <property type="protein sequence ID" value="SDI22155.1"/>
    <property type="molecule type" value="Genomic_DNA"/>
</dbReference>
<comment type="cofactor">
    <cofactor evidence="12">
        <name>Mg(2+)</name>
        <dbReference type="ChEBI" id="CHEBI:18420"/>
    </cofactor>
    <cofactor evidence="12">
        <name>Mn(2+)</name>
        <dbReference type="ChEBI" id="CHEBI:29035"/>
    </cofactor>
    <text evidence="12">Binds 1 Mg(2+) or Mn(2+) ion per subunit.</text>
</comment>
<dbReference type="PIRSF" id="PIRSF009407">
    <property type="entry name" value="IDH_monmr"/>
    <property type="match status" value="1"/>
</dbReference>
<keyword evidence="2 9" id="KW-0816">Tricarboxylic acid cycle</keyword>
<protein>
    <recommendedName>
        <fullName evidence="9">Isocitrate dehydrogenase [NADP]</fullName>
        <ecNumber evidence="9">1.1.1.42</ecNumber>
    </recommendedName>
    <alternativeName>
        <fullName evidence="9">Oxalosuccinate decarboxylase</fullName>
    </alternativeName>
</protein>
<dbReference type="GO" id="GO:0006099">
    <property type="term" value="P:tricarboxylic acid cycle"/>
    <property type="evidence" value="ECO:0007669"/>
    <property type="project" value="UniProtKB-KW"/>
</dbReference>
<dbReference type="Gene3D" id="3.40.718.10">
    <property type="entry name" value="Isopropylmalate Dehydrogenase"/>
    <property type="match status" value="1"/>
</dbReference>
<feature type="binding site" evidence="13">
    <location>
        <begin position="585"/>
        <end position="586"/>
    </location>
    <ligand>
        <name>NADP(+)</name>
        <dbReference type="ChEBI" id="CHEBI:58349"/>
    </ligand>
</feature>
<evidence type="ECO:0000256" key="3">
    <source>
        <dbReference type="ARBA" id="ARBA00022723"/>
    </source>
</evidence>
<dbReference type="GO" id="GO:0006097">
    <property type="term" value="P:glyoxylate cycle"/>
    <property type="evidence" value="ECO:0007669"/>
    <property type="project" value="UniProtKB-KW"/>
</dbReference>
<keyword evidence="3 12" id="KW-0479">Metal-binding</keyword>
<dbReference type="RefSeq" id="WP_084307355.1">
    <property type="nucleotide sequence ID" value="NZ_FNDG01000013.1"/>
</dbReference>
<evidence type="ECO:0000256" key="4">
    <source>
        <dbReference type="ARBA" id="ARBA00022842"/>
    </source>
</evidence>
<dbReference type="Proteomes" id="UP000198606">
    <property type="component" value="Unassembled WGS sequence"/>
</dbReference>
<organism evidence="14 15">
    <name type="scientific">Phytopseudomonas flavescens</name>
    <dbReference type="NCBI Taxonomy" id="29435"/>
    <lineage>
        <taxon>Bacteria</taxon>
        <taxon>Pseudomonadati</taxon>
        <taxon>Pseudomonadota</taxon>
        <taxon>Gammaproteobacteria</taxon>
        <taxon>Pseudomonadales</taxon>
        <taxon>Pseudomonadaceae</taxon>
        <taxon>Phytopseudomonas</taxon>
    </lineage>
</organism>
<evidence type="ECO:0000256" key="10">
    <source>
        <dbReference type="PIRSR" id="PIRSR009407-1"/>
    </source>
</evidence>
<feature type="binding site" evidence="13">
    <location>
        <begin position="601"/>
        <end position="603"/>
    </location>
    <ligand>
        <name>NADP(+)</name>
        <dbReference type="ChEBI" id="CHEBI:58349"/>
    </ligand>
</feature>
<dbReference type="NCBIfam" id="TIGR00178">
    <property type="entry name" value="monomer_idh"/>
    <property type="match status" value="1"/>
</dbReference>
<comment type="catalytic activity">
    <reaction evidence="7 9">
        <text>D-threo-isocitrate + NADP(+) = 2-oxoglutarate + CO2 + NADPH</text>
        <dbReference type="Rhea" id="RHEA:19629"/>
        <dbReference type="ChEBI" id="CHEBI:15562"/>
        <dbReference type="ChEBI" id="CHEBI:16526"/>
        <dbReference type="ChEBI" id="CHEBI:16810"/>
        <dbReference type="ChEBI" id="CHEBI:57783"/>
        <dbReference type="ChEBI" id="CHEBI:58349"/>
        <dbReference type="EC" id="1.1.1.42"/>
    </reaction>
</comment>
<feature type="site" description="Critical for catalysis" evidence="10">
    <location>
        <position position="256"/>
    </location>
</feature>
<evidence type="ECO:0000256" key="6">
    <source>
        <dbReference type="ARBA" id="ARBA00023002"/>
    </source>
</evidence>
<dbReference type="GO" id="GO:0004450">
    <property type="term" value="F:isocitrate dehydrogenase (NADP+) activity"/>
    <property type="evidence" value="ECO:0007669"/>
    <property type="project" value="UniProtKB-EC"/>
</dbReference>
<dbReference type="STRING" id="29435.SAMN05216588_11350"/>
<feature type="binding site" evidence="11">
    <location>
        <begin position="133"/>
        <end position="140"/>
    </location>
    <ligand>
        <name>substrate</name>
    </ligand>
</feature>
<sequence length="742" mass="80131">MTTRSKIIYTLTDEAPALATYSLLPVVKAFTASSDIAVETRDISLAGRILALFPEFLTDAQKQGDHLAELGALATTPEANIIKLPNISASVPQLKAAVKELQSQGYALPDYPDTGDSDEARDIRSRYDKVKGSAVNPVLREGNSDRRAPLSVKNYARKHPHKMGAWSADSKSHVAHMENGDFYGSEKAALIDAKGSVKIELIGSDGSATVLKEKTSVLANEILDCSVLSKKALRSFIAAEIEDAKKQGVLFSVHLKATMMKVSDPIIFGQIVAEFYKAALEKHAAALQEAGFNLNNGIGDLYASIKKLPADKQAEIEADIAAVYADRPALAMVNSDKGITNLHVPSDVIVDASMPAMIRDSGRMWNTAGELQDAKAVIPDRCYAGIYQVVIEDCKANGAFNPTTMGSVPNVGLMAQKAEEYGSHDKTFQIQANGVVRVSDANGKVLMEQKVEEGDIFRMCQTKDEPIQDWVKLAVNRARLSDTPAVFWLDPARAHDAEMIKKVEQYLKDHDTSGLDIRILAPVEAITFSLARIREGKDTISVTGNVLRDYLTDLFPIMELGTSAKMLSIVPLMNGGGLFETGAGGSAPKHVQQLVEENFLRWDSLGEFLALAASLEHLGNTYDNPKALVLSKTLDQATGQFLDTDKSPARKVGGIDNRGSHFYLALYWAQALAAQNEDAALQAQFAPLAKTLSDNEAKIVAELGAVQGKPAEIGGYYAPNKELTEKVMRPSATLNAALASLA</sequence>
<evidence type="ECO:0000256" key="9">
    <source>
        <dbReference type="PIRNR" id="PIRNR009407"/>
    </source>
</evidence>
<dbReference type="PANTHER" id="PTHR36999">
    <property type="entry name" value="ISOCITRATE DEHYDROGENASE [NADP]"/>
    <property type="match status" value="1"/>
</dbReference>
<feature type="binding site" evidence="11">
    <location>
        <position position="146"/>
    </location>
    <ligand>
        <name>D-threo-isocitrate</name>
        <dbReference type="ChEBI" id="CHEBI:15562"/>
    </ligand>
</feature>
<feature type="binding site" evidence="12">
    <location>
        <position position="553"/>
    </location>
    <ligand>
        <name>Mg(2+)</name>
        <dbReference type="ChEBI" id="CHEBI:18420"/>
    </ligand>
</feature>
<dbReference type="Pfam" id="PF03971">
    <property type="entry name" value="IDH"/>
    <property type="match status" value="1"/>
</dbReference>
<keyword evidence="4 12" id="KW-0460">Magnesium</keyword>
<proteinExistence type="inferred from homology"/>
<accession>A0A1G8ISZ7</accession>
<feature type="binding site" evidence="13">
    <location>
        <position position="136"/>
    </location>
    <ligand>
        <name>NADP(+)</name>
        <dbReference type="ChEBI" id="CHEBI:58349"/>
    </ligand>
</feature>
<feature type="binding site" evidence="13">
    <location>
        <position position="590"/>
    </location>
    <ligand>
        <name>NADP(+)</name>
        <dbReference type="ChEBI" id="CHEBI:58349"/>
    </ligand>
</feature>
<dbReference type="PANTHER" id="PTHR36999:SF1">
    <property type="entry name" value="ISOCITRATE DEHYDROGENASE (NADP(+))"/>
    <property type="match status" value="1"/>
</dbReference>
<dbReference type="SUPFAM" id="SSF53659">
    <property type="entry name" value="Isocitrate/Isopropylmalate dehydrogenase-like"/>
    <property type="match status" value="1"/>
</dbReference>
<dbReference type="AlphaFoldDB" id="A0A1G8ISZ7"/>
<evidence type="ECO:0000313" key="14">
    <source>
        <dbReference type="EMBL" id="SDI22155.1"/>
    </source>
</evidence>
<keyword evidence="6 9" id="KW-0560">Oxidoreductase</keyword>
<dbReference type="EC" id="1.1.1.42" evidence="9"/>
<evidence type="ECO:0000256" key="12">
    <source>
        <dbReference type="PIRSR" id="PIRSR009407-3"/>
    </source>
</evidence>
<evidence type="ECO:0000256" key="11">
    <source>
        <dbReference type="PIRSR" id="PIRSR009407-2"/>
    </source>
</evidence>
<feature type="binding site" evidence="13">
    <location>
        <position position="650"/>
    </location>
    <ligand>
        <name>NADP(+)</name>
        <dbReference type="ChEBI" id="CHEBI:58349"/>
    </ligand>
</feature>
<dbReference type="GO" id="GO:0046872">
    <property type="term" value="F:metal ion binding"/>
    <property type="evidence" value="ECO:0007669"/>
    <property type="project" value="UniProtKB-KW"/>
</dbReference>
<evidence type="ECO:0000256" key="5">
    <source>
        <dbReference type="ARBA" id="ARBA00022857"/>
    </source>
</evidence>
<evidence type="ECO:0000256" key="1">
    <source>
        <dbReference type="ARBA" id="ARBA00022435"/>
    </source>
</evidence>